<gene>
    <name evidence="1" type="ORF">ECRASSUSDP1_LOCUS13898</name>
</gene>
<dbReference type="Pfam" id="PF00494">
    <property type="entry name" value="SQS_PSY"/>
    <property type="match status" value="1"/>
</dbReference>
<organism evidence="1 2">
    <name type="scientific">Euplotes crassus</name>
    <dbReference type="NCBI Taxonomy" id="5936"/>
    <lineage>
        <taxon>Eukaryota</taxon>
        <taxon>Sar</taxon>
        <taxon>Alveolata</taxon>
        <taxon>Ciliophora</taxon>
        <taxon>Intramacronucleata</taxon>
        <taxon>Spirotrichea</taxon>
        <taxon>Hypotrichia</taxon>
        <taxon>Euplotida</taxon>
        <taxon>Euplotidae</taxon>
        <taxon>Moneuplotes</taxon>
    </lineage>
</organism>
<dbReference type="AlphaFoldDB" id="A0AAD1XH28"/>
<dbReference type="SUPFAM" id="SSF48576">
    <property type="entry name" value="Terpenoid synthases"/>
    <property type="match status" value="1"/>
</dbReference>
<dbReference type="Gene3D" id="1.10.600.10">
    <property type="entry name" value="Farnesyl Diphosphate Synthase"/>
    <property type="match status" value="1"/>
</dbReference>
<dbReference type="InterPro" id="IPR008949">
    <property type="entry name" value="Isoprenoid_synthase_dom_sf"/>
</dbReference>
<dbReference type="Proteomes" id="UP001295684">
    <property type="component" value="Unassembled WGS sequence"/>
</dbReference>
<dbReference type="EMBL" id="CAMPGE010013859">
    <property type="protein sequence ID" value="CAI2372567.1"/>
    <property type="molecule type" value="Genomic_DNA"/>
</dbReference>
<protein>
    <recommendedName>
        <fullName evidence="3">Phytoene synthase</fullName>
    </recommendedName>
</protein>
<sequence length="312" mass="37186">MDDRYRDGGYKPTKEKFEEYKGKSILDPEVAHKYCYDIVRKHDFYTHSVGKHFPVSRQKYFYAIHAFFLEILKSREASRQMMVCKTRLLWWSETLNDIENNKKIQEPIGIALSEVYKNTNANFDLLHRMISYQLFDLERSDMQSMNDLTNYAENTRSLTFYLFLHILGINDKNAYKAASHMGRCMGIIDVLKKMQYFLINHRSYLPSDILLKHNLFFDRIYNPRVEGLVADQFYDVVLEIAAHAKKHLEVSRTFKDKLPKHAHRALLFGVEAESYLTELEDYNFDIFDDHFRRISYIKMPYRILKASKNESY</sequence>
<comment type="caution">
    <text evidence="1">The sequence shown here is derived from an EMBL/GenBank/DDBJ whole genome shotgun (WGS) entry which is preliminary data.</text>
</comment>
<evidence type="ECO:0000313" key="1">
    <source>
        <dbReference type="EMBL" id="CAI2372567.1"/>
    </source>
</evidence>
<evidence type="ECO:0000313" key="2">
    <source>
        <dbReference type="Proteomes" id="UP001295684"/>
    </source>
</evidence>
<accession>A0AAD1XH28</accession>
<reference evidence="1" key="1">
    <citation type="submission" date="2023-07" db="EMBL/GenBank/DDBJ databases">
        <authorList>
            <consortium name="AG Swart"/>
            <person name="Singh M."/>
            <person name="Singh A."/>
            <person name="Seah K."/>
            <person name="Emmerich C."/>
        </authorList>
    </citation>
    <scope>NUCLEOTIDE SEQUENCE</scope>
    <source>
        <strain evidence="1">DP1</strain>
    </source>
</reference>
<evidence type="ECO:0008006" key="3">
    <source>
        <dbReference type="Google" id="ProtNLM"/>
    </source>
</evidence>
<keyword evidence="2" id="KW-1185">Reference proteome</keyword>
<name>A0AAD1XH28_EUPCR</name>
<dbReference type="InterPro" id="IPR002060">
    <property type="entry name" value="Squ/phyt_synthse"/>
</dbReference>
<proteinExistence type="predicted"/>